<dbReference type="InterPro" id="IPR002789">
    <property type="entry name" value="HerA_central"/>
</dbReference>
<dbReference type="Pfam" id="PF01935">
    <property type="entry name" value="DUF87"/>
    <property type="match status" value="1"/>
</dbReference>
<sequence length="334" mass="38570">MRHMFVVGATGTGKSVFLANMILQDIAKGHGLCVIDPHGDMVESILTRIPERRAEDVIVMDVLDEWPVSFNLLQWDSIEQRDMIIDEMYHAMDLMYDMKETGGPIFENHFRNMLKLLCGDGSKQRSGFSPTVLDFERCYQDSDLRKWLKERTSEKEVIDFLQQIEKADYGDIRICNVSQYVTSKFGRFSSDTRLRRIFGQNKSSFSFDDILSQGRIFLVKMGRGRWGTEVSRLLASQLVARFKIAAMKRGAISEKDRKDFFLYVDEAGLIPPDSVGDLLSEARKYRLGVVLSTQYTKRHWFSSIGNLAKGVQFFILITDSYIQYDWFFKPAITY</sequence>
<dbReference type="SUPFAM" id="SSF52540">
    <property type="entry name" value="P-loop containing nucleoside triphosphate hydrolases"/>
    <property type="match status" value="1"/>
</dbReference>
<dbReference type="InterPro" id="IPR008571">
    <property type="entry name" value="HerA-like"/>
</dbReference>
<dbReference type="PANTHER" id="PTHR42957:SF1">
    <property type="entry name" value="HELICASE MJ1565-RELATED"/>
    <property type="match status" value="1"/>
</dbReference>
<gene>
    <name evidence="2" type="ORF">DSCOOX_11970</name>
</gene>
<proteinExistence type="predicted"/>
<organism evidence="2 3">
    <name type="scientific">Desulfosarcina ovata subsp. ovata</name>
    <dbReference type="NCBI Taxonomy" id="2752305"/>
    <lineage>
        <taxon>Bacteria</taxon>
        <taxon>Pseudomonadati</taxon>
        <taxon>Thermodesulfobacteriota</taxon>
        <taxon>Desulfobacteria</taxon>
        <taxon>Desulfobacterales</taxon>
        <taxon>Desulfosarcinaceae</taxon>
        <taxon>Desulfosarcina</taxon>
    </lineage>
</organism>
<feature type="domain" description="Helicase HerA central" evidence="1">
    <location>
        <begin position="2"/>
        <end position="43"/>
    </location>
</feature>
<evidence type="ECO:0000313" key="3">
    <source>
        <dbReference type="Proteomes" id="UP000422108"/>
    </source>
</evidence>
<dbReference type="InterPro" id="IPR027417">
    <property type="entry name" value="P-loop_NTPase"/>
</dbReference>
<evidence type="ECO:0000313" key="2">
    <source>
        <dbReference type="EMBL" id="BBO88017.1"/>
    </source>
</evidence>
<accession>A0A5K8A683</accession>
<protein>
    <recommendedName>
        <fullName evidence="1">Helicase HerA central domain-containing protein</fullName>
    </recommendedName>
</protein>
<dbReference type="PANTHER" id="PTHR42957">
    <property type="entry name" value="HELICASE MJ1565-RELATED"/>
    <property type="match status" value="1"/>
</dbReference>
<dbReference type="CDD" id="cd01127">
    <property type="entry name" value="TrwB_TraG_TraD_VirD4"/>
    <property type="match status" value="1"/>
</dbReference>
<dbReference type="Gene3D" id="3.40.50.300">
    <property type="entry name" value="P-loop containing nucleotide triphosphate hydrolases"/>
    <property type="match status" value="2"/>
</dbReference>
<evidence type="ECO:0000259" key="1">
    <source>
        <dbReference type="Pfam" id="PF01935"/>
    </source>
</evidence>
<dbReference type="Proteomes" id="UP000422108">
    <property type="component" value="Chromosome"/>
</dbReference>
<reference evidence="2 3" key="1">
    <citation type="submission" date="2019-11" db="EMBL/GenBank/DDBJ databases">
        <title>Comparative genomics of hydrocarbon-degrading Desulfosarcina strains.</title>
        <authorList>
            <person name="Watanabe M."/>
            <person name="Kojima H."/>
            <person name="Fukui M."/>
        </authorList>
    </citation>
    <scope>NUCLEOTIDE SEQUENCE [LARGE SCALE GENOMIC DNA]</scope>
    <source>
        <strain evidence="3">oXyS1</strain>
    </source>
</reference>
<dbReference type="EMBL" id="AP021879">
    <property type="protein sequence ID" value="BBO88017.1"/>
    <property type="molecule type" value="Genomic_DNA"/>
</dbReference>
<name>A0A5K8A683_9BACT</name>
<keyword evidence="3" id="KW-1185">Reference proteome</keyword>
<dbReference type="AlphaFoldDB" id="A0A5K8A683"/>